<dbReference type="RefSeq" id="WP_025358401.1">
    <property type="nucleotide sequence ID" value="NZ_CP007155.1"/>
</dbReference>
<dbReference type="SUPFAM" id="SSF48498">
    <property type="entry name" value="Tetracyclin repressor-like, C-terminal domain"/>
    <property type="match status" value="1"/>
</dbReference>
<evidence type="ECO:0000256" key="1">
    <source>
        <dbReference type="ARBA" id="ARBA00023015"/>
    </source>
</evidence>
<dbReference type="KEGG" id="kal:KALB_5028"/>
<dbReference type="InterPro" id="IPR036271">
    <property type="entry name" value="Tet_transcr_reg_TetR-rel_C_sf"/>
</dbReference>
<proteinExistence type="predicted"/>
<evidence type="ECO:0000313" key="7">
    <source>
        <dbReference type="Proteomes" id="UP000019225"/>
    </source>
</evidence>
<dbReference type="AlphaFoldDB" id="W5WC99"/>
<dbReference type="GO" id="GO:0003700">
    <property type="term" value="F:DNA-binding transcription factor activity"/>
    <property type="evidence" value="ECO:0007669"/>
    <property type="project" value="TreeGrafter"/>
</dbReference>
<dbReference type="SUPFAM" id="SSF46689">
    <property type="entry name" value="Homeodomain-like"/>
    <property type="match status" value="1"/>
</dbReference>
<dbReference type="HOGENOM" id="CLU_069356_40_3_11"/>
<dbReference type="PROSITE" id="PS50977">
    <property type="entry name" value="HTH_TETR_2"/>
    <property type="match status" value="1"/>
</dbReference>
<dbReference type="STRING" id="1449976.KALB_5028"/>
<dbReference type="InterPro" id="IPR050109">
    <property type="entry name" value="HTH-type_TetR-like_transc_reg"/>
</dbReference>
<feature type="domain" description="HTH tetR-type" evidence="5">
    <location>
        <begin position="9"/>
        <end position="69"/>
    </location>
</feature>
<dbReference type="InterPro" id="IPR009057">
    <property type="entry name" value="Homeodomain-like_sf"/>
</dbReference>
<gene>
    <name evidence="6" type="ORF">KALB_5028</name>
</gene>
<dbReference type="GO" id="GO:0000976">
    <property type="term" value="F:transcription cis-regulatory region binding"/>
    <property type="evidence" value="ECO:0007669"/>
    <property type="project" value="TreeGrafter"/>
</dbReference>
<dbReference type="Pfam" id="PF00440">
    <property type="entry name" value="TetR_N"/>
    <property type="match status" value="1"/>
</dbReference>
<evidence type="ECO:0000256" key="4">
    <source>
        <dbReference type="PROSITE-ProRule" id="PRU00335"/>
    </source>
</evidence>
<dbReference type="PATRIC" id="fig|1449976.3.peg.5047"/>
<sequence length="202" mass="21818">MARPKTHDDALRTRLLDRAGELISGEGPDALSLRRLAADAGTSTTAVYSLFGGKAALIREVYVEAFRRFNARLAQVRPGPDAEADLVRLGLLYRESALADRHLYAIMFTAVIPGFEPDAQAREQAEGTFAPLLAAVRRAVDEGVLVDEPAEGIAIACWALVHGMVSLELRADLPGEVDAAATYERAIRAGLRGWRRDGVPVV</sequence>
<dbReference type="InterPro" id="IPR001647">
    <property type="entry name" value="HTH_TetR"/>
</dbReference>
<keyword evidence="1" id="KW-0805">Transcription regulation</keyword>
<keyword evidence="2 4" id="KW-0238">DNA-binding</keyword>
<dbReference type="PANTHER" id="PTHR30055:SF209">
    <property type="entry name" value="POSSIBLE TRANSCRIPTIONAL REGULATORY PROTEIN (PROBABLY TETR-FAMILY)"/>
    <property type="match status" value="1"/>
</dbReference>
<name>W5WC99_9PSEU</name>
<evidence type="ECO:0000313" key="6">
    <source>
        <dbReference type="EMBL" id="AHH98390.1"/>
    </source>
</evidence>
<evidence type="ECO:0000256" key="2">
    <source>
        <dbReference type="ARBA" id="ARBA00023125"/>
    </source>
</evidence>
<dbReference type="Pfam" id="PF13305">
    <property type="entry name" value="TetR_C_33"/>
    <property type="match status" value="1"/>
</dbReference>
<evidence type="ECO:0000256" key="3">
    <source>
        <dbReference type="ARBA" id="ARBA00023163"/>
    </source>
</evidence>
<protein>
    <recommendedName>
        <fullName evidence="5">HTH tetR-type domain-containing protein</fullName>
    </recommendedName>
</protein>
<dbReference type="InterPro" id="IPR025996">
    <property type="entry name" value="MT1864/Rv1816-like_C"/>
</dbReference>
<feature type="DNA-binding region" description="H-T-H motif" evidence="4">
    <location>
        <begin position="32"/>
        <end position="51"/>
    </location>
</feature>
<dbReference type="OrthoDB" id="4709966at2"/>
<keyword evidence="7" id="KW-1185">Reference proteome</keyword>
<dbReference type="Proteomes" id="UP000019225">
    <property type="component" value="Chromosome"/>
</dbReference>
<accession>W5WC99</accession>
<evidence type="ECO:0000259" key="5">
    <source>
        <dbReference type="PROSITE" id="PS50977"/>
    </source>
</evidence>
<dbReference type="eggNOG" id="COG1309">
    <property type="taxonomic scope" value="Bacteria"/>
</dbReference>
<reference evidence="6 7" key="1">
    <citation type="journal article" date="2014" name="BMC Genomics">
        <title>Complete genome sequence of producer of the glycopeptide antibiotic Aculeximycin Kutzneria albida DSM 43870T, a representative of minor genus of Pseudonocardiaceae.</title>
        <authorList>
            <person name="Rebets Y."/>
            <person name="Tokovenko B."/>
            <person name="Lushchyk I."/>
            <person name="Ruckert C."/>
            <person name="Zaburannyi N."/>
            <person name="Bechthold A."/>
            <person name="Kalinowski J."/>
            <person name="Luzhetskyy A."/>
        </authorList>
    </citation>
    <scope>NUCLEOTIDE SEQUENCE [LARGE SCALE GENOMIC DNA]</scope>
    <source>
        <strain evidence="6">DSM 43870</strain>
    </source>
</reference>
<dbReference type="PANTHER" id="PTHR30055">
    <property type="entry name" value="HTH-TYPE TRANSCRIPTIONAL REGULATOR RUTR"/>
    <property type="match status" value="1"/>
</dbReference>
<organism evidence="6 7">
    <name type="scientific">Kutzneria albida DSM 43870</name>
    <dbReference type="NCBI Taxonomy" id="1449976"/>
    <lineage>
        <taxon>Bacteria</taxon>
        <taxon>Bacillati</taxon>
        <taxon>Actinomycetota</taxon>
        <taxon>Actinomycetes</taxon>
        <taxon>Pseudonocardiales</taxon>
        <taxon>Pseudonocardiaceae</taxon>
        <taxon>Kutzneria</taxon>
    </lineage>
</organism>
<dbReference type="Gene3D" id="1.10.357.10">
    <property type="entry name" value="Tetracycline Repressor, domain 2"/>
    <property type="match status" value="1"/>
</dbReference>
<dbReference type="EMBL" id="CP007155">
    <property type="protein sequence ID" value="AHH98390.1"/>
    <property type="molecule type" value="Genomic_DNA"/>
</dbReference>
<keyword evidence="3" id="KW-0804">Transcription</keyword>